<dbReference type="InterPro" id="IPR021476">
    <property type="entry name" value="Egh16-like"/>
</dbReference>
<protein>
    <recommendedName>
        <fullName evidence="4">GEgh 16 protein</fullName>
    </recommendedName>
</protein>
<feature type="chain" id="PRO_5007292922" description="GEgh 16 protein" evidence="1">
    <location>
        <begin position="20"/>
        <end position="386"/>
    </location>
</feature>
<dbReference type="OrthoDB" id="3241054at2759"/>
<evidence type="ECO:0000313" key="2">
    <source>
        <dbReference type="EMBL" id="KXJ86584.1"/>
    </source>
</evidence>
<feature type="signal peptide" evidence="1">
    <location>
        <begin position="1"/>
        <end position="19"/>
    </location>
</feature>
<dbReference type="PANTHER" id="PTHR34618">
    <property type="entry name" value="SURFACE PROTEIN MAS1, PUTATIVE-RELATED"/>
    <property type="match status" value="1"/>
</dbReference>
<keyword evidence="3" id="KW-1185">Reference proteome</keyword>
<evidence type="ECO:0000256" key="1">
    <source>
        <dbReference type="SAM" id="SignalP"/>
    </source>
</evidence>
<proteinExistence type="predicted"/>
<evidence type="ECO:0008006" key="4">
    <source>
        <dbReference type="Google" id="ProtNLM"/>
    </source>
</evidence>
<sequence>MVSSRVLYGLSAVVALVNGQAVIQKAVGDRGESKSLFLKANDPNDANIIKQAEIVTNIVNECGRTLSGGNIDIGEQTEIALAAKEITQSKKGGKVTVTLNQKNAQGSGPFTCDMDLTGNSNAAVGQTPLKVTQNRAQFGTGVMTFEVEMPADMACIGASTGNICTVRCRNAQEFGGCFAVQQTDTRANANKPNNIITAATLDQALKQTLQAQKDFEPAVGAIAGSSLDNQGTAVADALIANNKAVLAGGNNNNNNGGGAGAGAGAGNGGNNNNNGGAGRGGNNNAGNGAGRGNAGGNGNANAGNGAGRGNAGGNGNANAGNGAGRGNGNANAGNGAGRGNAGNGAARGGNANAGNGAARGGNANAGANNNNANQKRYVRAVRSFRA</sequence>
<keyword evidence="1" id="KW-0732">Signal</keyword>
<dbReference type="Proteomes" id="UP000070501">
    <property type="component" value="Unassembled WGS sequence"/>
</dbReference>
<reference evidence="3" key="1">
    <citation type="submission" date="2016-02" db="EMBL/GenBank/DDBJ databases">
        <title>Draft genome sequence of Microdochium bolleyi, a fungal endophyte of beachgrass.</title>
        <authorList>
            <consortium name="DOE Joint Genome Institute"/>
            <person name="David A.S."/>
            <person name="May G."/>
            <person name="Haridas S."/>
            <person name="Lim J."/>
            <person name="Wang M."/>
            <person name="Labutti K."/>
            <person name="Lipzen A."/>
            <person name="Barry K."/>
            <person name="Grigoriev I.V."/>
        </authorList>
    </citation>
    <scope>NUCLEOTIDE SEQUENCE [LARGE SCALE GENOMIC DNA]</scope>
    <source>
        <strain evidence="3">J235TASD1</strain>
    </source>
</reference>
<dbReference type="PANTHER" id="PTHR34618:SF3">
    <property type="entry name" value="GEGH 16 PROTEIN"/>
    <property type="match status" value="1"/>
</dbReference>
<evidence type="ECO:0000313" key="3">
    <source>
        <dbReference type="Proteomes" id="UP000070501"/>
    </source>
</evidence>
<dbReference type="InParanoid" id="A0A136INT6"/>
<dbReference type="Pfam" id="PF11327">
    <property type="entry name" value="Egh16-like"/>
    <property type="match status" value="1"/>
</dbReference>
<gene>
    <name evidence="2" type="ORF">Micbo1qcDRAFT_198270</name>
</gene>
<dbReference type="STRING" id="196109.A0A136INT6"/>
<name>A0A136INT6_9PEZI</name>
<accession>A0A136INT6</accession>
<dbReference type="EMBL" id="KQ964267">
    <property type="protein sequence ID" value="KXJ86584.1"/>
    <property type="molecule type" value="Genomic_DNA"/>
</dbReference>
<organism evidence="2 3">
    <name type="scientific">Microdochium bolleyi</name>
    <dbReference type="NCBI Taxonomy" id="196109"/>
    <lineage>
        <taxon>Eukaryota</taxon>
        <taxon>Fungi</taxon>
        <taxon>Dikarya</taxon>
        <taxon>Ascomycota</taxon>
        <taxon>Pezizomycotina</taxon>
        <taxon>Sordariomycetes</taxon>
        <taxon>Xylariomycetidae</taxon>
        <taxon>Xylariales</taxon>
        <taxon>Microdochiaceae</taxon>
        <taxon>Microdochium</taxon>
    </lineage>
</organism>
<dbReference type="AlphaFoldDB" id="A0A136INT6"/>